<accession>A0A0D3F726</accession>
<reference evidence="2" key="1">
    <citation type="journal article" date="2009" name="Rice">
        <title>De Novo Next Generation Sequencing of Plant Genomes.</title>
        <authorList>
            <person name="Rounsley S."/>
            <person name="Marri P.R."/>
            <person name="Yu Y."/>
            <person name="He R."/>
            <person name="Sisneros N."/>
            <person name="Goicoechea J.L."/>
            <person name="Lee S.J."/>
            <person name="Angelova A."/>
            <person name="Kudrna D."/>
            <person name="Luo M."/>
            <person name="Affourtit J."/>
            <person name="Desany B."/>
            <person name="Knight J."/>
            <person name="Niazi F."/>
            <person name="Egholm M."/>
            <person name="Wing R.A."/>
        </authorList>
    </citation>
    <scope>NUCLEOTIDE SEQUENCE [LARGE SCALE GENOMIC DNA]</scope>
    <source>
        <strain evidence="2">cv. IRGC 105608</strain>
    </source>
</reference>
<evidence type="ECO:0000256" key="1">
    <source>
        <dbReference type="SAM" id="MobiDB-lite"/>
    </source>
</evidence>
<dbReference type="PaxDb" id="65489-OBART02G22490.1"/>
<evidence type="ECO:0000313" key="3">
    <source>
        <dbReference type="Proteomes" id="UP000026960"/>
    </source>
</evidence>
<dbReference type="AlphaFoldDB" id="A0A0D3F726"/>
<dbReference type="Gramene" id="OBART02G22490.1">
    <property type="protein sequence ID" value="OBART02G22490.1"/>
    <property type="gene ID" value="OBART02G22490"/>
</dbReference>
<dbReference type="Proteomes" id="UP000026960">
    <property type="component" value="Chromosome 2"/>
</dbReference>
<feature type="compositionally biased region" description="Basic and acidic residues" evidence="1">
    <location>
        <begin position="75"/>
        <end position="99"/>
    </location>
</feature>
<feature type="compositionally biased region" description="Polar residues" evidence="1">
    <location>
        <begin position="61"/>
        <end position="74"/>
    </location>
</feature>
<dbReference type="HOGENOM" id="CLU_1322714_0_0_1"/>
<protein>
    <submittedName>
        <fullName evidence="2">Uncharacterized protein</fullName>
    </submittedName>
</protein>
<keyword evidence="3" id="KW-1185">Reference proteome</keyword>
<organism evidence="2">
    <name type="scientific">Oryza barthii</name>
    <dbReference type="NCBI Taxonomy" id="65489"/>
    <lineage>
        <taxon>Eukaryota</taxon>
        <taxon>Viridiplantae</taxon>
        <taxon>Streptophyta</taxon>
        <taxon>Embryophyta</taxon>
        <taxon>Tracheophyta</taxon>
        <taxon>Spermatophyta</taxon>
        <taxon>Magnoliopsida</taxon>
        <taxon>Liliopsida</taxon>
        <taxon>Poales</taxon>
        <taxon>Poaceae</taxon>
        <taxon>BOP clade</taxon>
        <taxon>Oryzoideae</taxon>
        <taxon>Oryzeae</taxon>
        <taxon>Oryzinae</taxon>
        <taxon>Oryza</taxon>
    </lineage>
</organism>
<name>A0A0D3F726_9ORYZ</name>
<evidence type="ECO:0000313" key="2">
    <source>
        <dbReference type="EnsemblPlants" id="OBART02G22490.1"/>
    </source>
</evidence>
<sequence>MAGGVVDGLTMASSRADGREARSSAAAVTWSWRAPVATPTSSTSSPVGAPPLHSWRHPITLPSTLSGTGANTVSRAEKPRRPAVEELPRRRGDEHRAEQRAGLLDTEQRQRPLASSASAERSSKGPSRRRAVAVRNSLVPSGDGDGHISAAGFSQVGDLDEASPAWENNGGHTSRRYNISQLFSSPSPHQVGPVPEFFARGVRYFVCVFRFKVWI</sequence>
<reference evidence="2" key="2">
    <citation type="submission" date="2015-03" db="UniProtKB">
        <authorList>
            <consortium name="EnsemblPlants"/>
        </authorList>
    </citation>
    <scope>IDENTIFICATION</scope>
</reference>
<feature type="compositionally biased region" description="Low complexity" evidence="1">
    <location>
        <begin position="34"/>
        <end position="51"/>
    </location>
</feature>
<proteinExistence type="predicted"/>
<dbReference type="EnsemblPlants" id="OBART02G22490.1">
    <property type="protein sequence ID" value="OBART02G22490.1"/>
    <property type="gene ID" value="OBART02G22490"/>
</dbReference>
<feature type="region of interest" description="Disordered" evidence="1">
    <location>
        <begin position="1"/>
        <end position="132"/>
    </location>
</feature>